<reference evidence="2" key="1">
    <citation type="submission" date="2023-07" db="EMBL/GenBank/DDBJ databases">
        <authorList>
            <person name="Haufschild T."/>
            <person name="Kallscheuer N."/>
            <person name="Hammer J."/>
            <person name="Kohn T."/>
            <person name="Kabuu M."/>
            <person name="Jogler M."/>
            <person name="Wohfarth N."/>
            <person name="Heuer A."/>
            <person name="Rohde M."/>
            <person name="van Teeseling M.C.F."/>
            <person name="Jogler C."/>
        </authorList>
    </citation>
    <scope>NUCLEOTIDE SEQUENCE</scope>
    <source>
        <strain evidence="2">Strain 138</strain>
        <strain evidence="3">Strain 318</strain>
    </source>
</reference>
<dbReference type="KEGG" id="pspc:Strain318_001735"/>
<gene>
    <name evidence="2" type="ORF">Strain138_001736</name>
    <name evidence="3" type="ORF">Strain318_001735</name>
</gene>
<protein>
    <recommendedName>
        <fullName evidence="5">Outer membrane protein beta-barrel domain-containing protein</fullName>
    </recommendedName>
</protein>
<organism evidence="2">
    <name type="scientific">Pseudogemmatithrix spongiicola</name>
    <dbReference type="NCBI Taxonomy" id="3062599"/>
    <lineage>
        <taxon>Bacteria</taxon>
        <taxon>Pseudomonadati</taxon>
        <taxon>Gemmatimonadota</taxon>
        <taxon>Gemmatimonadia</taxon>
        <taxon>Gemmatimonadales</taxon>
        <taxon>Gemmatimonadaceae</taxon>
        <taxon>Pseudogemmatithrix</taxon>
    </lineage>
</organism>
<proteinExistence type="predicted"/>
<name>A0AA49JUP3_9BACT</name>
<evidence type="ECO:0000313" key="3">
    <source>
        <dbReference type="EMBL" id="WKW15352.1"/>
    </source>
</evidence>
<keyword evidence="4" id="KW-1185">Reference proteome</keyword>
<dbReference type="EMBL" id="CP130613">
    <property type="protein sequence ID" value="WKW15352.1"/>
    <property type="molecule type" value="Genomic_DNA"/>
</dbReference>
<evidence type="ECO:0000313" key="4">
    <source>
        <dbReference type="Proteomes" id="UP001229955"/>
    </source>
</evidence>
<accession>A0AA49JUP3</accession>
<evidence type="ECO:0000313" key="2">
    <source>
        <dbReference type="EMBL" id="WKW12445.1"/>
    </source>
</evidence>
<keyword evidence="1" id="KW-0732">Signal</keyword>
<feature type="signal peptide" evidence="1">
    <location>
        <begin position="1"/>
        <end position="18"/>
    </location>
</feature>
<feature type="chain" id="PRO_5041272515" description="Outer membrane protein beta-barrel domain-containing protein" evidence="1">
    <location>
        <begin position="19"/>
        <end position="185"/>
    </location>
</feature>
<dbReference type="Proteomes" id="UP001229955">
    <property type="component" value="Chromosome"/>
</dbReference>
<evidence type="ECO:0008006" key="5">
    <source>
        <dbReference type="Google" id="ProtNLM"/>
    </source>
</evidence>
<dbReference type="EMBL" id="CP130612">
    <property type="protein sequence ID" value="WKW12445.1"/>
    <property type="molecule type" value="Genomic_DNA"/>
</dbReference>
<evidence type="ECO:0000256" key="1">
    <source>
        <dbReference type="SAM" id="SignalP"/>
    </source>
</evidence>
<dbReference type="RefSeq" id="WP_367885323.1">
    <property type="nucleotide sequence ID" value="NZ_CP130612.1"/>
</dbReference>
<accession>A0AA49K073</accession>
<dbReference type="AlphaFoldDB" id="A0AA49JUP3"/>
<sequence>MKQLLVALALLAPATASAQLGAAFGLKSANGEETDRANSDRNGLELRVLYDGAWNNTWGWRAELAGVQMKYQRDIPGLDRRQVSENGVEAAALLRGTARDGAFSGLYALGGPVASYRINCGAEGGFVTCDETPDGQVGYVLGLGFETPVTARRDLLFEVRYADRIVAGAGTSVVTLGLGLRIRRN</sequence>